<comment type="pathway">
    <text evidence="1">Amino-acid degradation; L-proline degradation into L-glutamate; L-glutamate from L-proline: step 2/2.</text>
</comment>
<dbReference type="Gene3D" id="3.40.605.10">
    <property type="entry name" value="Aldehyde Dehydrogenase, Chain A, domain 1"/>
    <property type="match status" value="1"/>
</dbReference>
<evidence type="ECO:0000256" key="3">
    <source>
        <dbReference type="ARBA" id="ARBA00012884"/>
    </source>
</evidence>
<dbReference type="EMBL" id="WVHS01000001">
    <property type="protein sequence ID" value="MXV14651.1"/>
    <property type="molecule type" value="Genomic_DNA"/>
</dbReference>
<dbReference type="PROSITE" id="PS00070">
    <property type="entry name" value="ALDEHYDE_DEHYDR_CYS"/>
    <property type="match status" value="1"/>
</dbReference>
<evidence type="ECO:0000256" key="8">
    <source>
        <dbReference type="ARBA" id="ARBA00048142"/>
    </source>
</evidence>
<accession>A0A7K1XUG3</accession>
<dbReference type="GO" id="GO:0004657">
    <property type="term" value="F:proline dehydrogenase activity"/>
    <property type="evidence" value="ECO:0007669"/>
    <property type="project" value="UniProtKB-ARBA"/>
</dbReference>
<evidence type="ECO:0000313" key="12">
    <source>
        <dbReference type="EMBL" id="MXV14651.1"/>
    </source>
</evidence>
<evidence type="ECO:0000256" key="6">
    <source>
        <dbReference type="ARBA" id="ARBA00023062"/>
    </source>
</evidence>
<evidence type="ECO:0000313" key="13">
    <source>
        <dbReference type="Proteomes" id="UP000451233"/>
    </source>
</evidence>
<dbReference type="PROSITE" id="PS00687">
    <property type="entry name" value="ALDEHYDE_DEHYDR_GLU"/>
    <property type="match status" value="1"/>
</dbReference>
<dbReference type="InterPro" id="IPR016162">
    <property type="entry name" value="Ald_DH_N"/>
</dbReference>
<dbReference type="Proteomes" id="UP000451233">
    <property type="component" value="Unassembled WGS sequence"/>
</dbReference>
<dbReference type="Pfam" id="PF00171">
    <property type="entry name" value="Aldedh"/>
    <property type="match status" value="1"/>
</dbReference>
<dbReference type="Gene3D" id="3.40.309.10">
    <property type="entry name" value="Aldehyde Dehydrogenase, Chain A, domain 2"/>
    <property type="match status" value="1"/>
</dbReference>
<dbReference type="PANTHER" id="PTHR42862:SF1">
    <property type="entry name" value="DELTA-1-PYRROLINE-5-CARBOXYLATE DEHYDROGENASE 2, ISOFORM A-RELATED"/>
    <property type="match status" value="1"/>
</dbReference>
<dbReference type="InterPro" id="IPR016163">
    <property type="entry name" value="Ald_DH_C"/>
</dbReference>
<dbReference type="InterPro" id="IPR016160">
    <property type="entry name" value="Ald_DH_CS_CYS"/>
</dbReference>
<dbReference type="InterPro" id="IPR005931">
    <property type="entry name" value="P5CDH/ALDH4A1"/>
</dbReference>
<feature type="domain" description="Aldehyde dehydrogenase" evidence="11">
    <location>
        <begin position="60"/>
        <end position="513"/>
    </location>
</feature>
<dbReference type="FunFam" id="3.40.309.10:FF:000005">
    <property type="entry name" value="1-pyrroline-5-carboxylate dehydrogenase 1"/>
    <property type="match status" value="1"/>
</dbReference>
<keyword evidence="5" id="KW-0520">NAD</keyword>
<dbReference type="GO" id="GO:0009898">
    <property type="term" value="C:cytoplasmic side of plasma membrane"/>
    <property type="evidence" value="ECO:0007669"/>
    <property type="project" value="TreeGrafter"/>
</dbReference>
<reference evidence="12 13" key="1">
    <citation type="submission" date="2019-11" db="EMBL/GenBank/DDBJ databases">
        <title>Pedobacter sp. HMF7056 Genome sequencing and assembly.</title>
        <authorList>
            <person name="Kang H."/>
            <person name="Kim H."/>
            <person name="Joh K."/>
        </authorList>
    </citation>
    <scope>NUCLEOTIDE SEQUENCE [LARGE SCALE GENOMIC DNA]</scope>
    <source>
        <strain evidence="12 13">HMF7056</strain>
    </source>
</reference>
<dbReference type="InterPro" id="IPR015590">
    <property type="entry name" value="Aldehyde_DH_dom"/>
</dbReference>
<comment type="similarity">
    <text evidence="2 10">Belongs to the aldehyde dehydrogenase family.</text>
</comment>
<dbReference type="PANTHER" id="PTHR42862">
    <property type="entry name" value="DELTA-1-PYRROLINE-5-CARBOXYLATE DEHYDROGENASE 1, ISOFORM A-RELATED"/>
    <property type="match status" value="1"/>
</dbReference>
<dbReference type="InterPro" id="IPR016161">
    <property type="entry name" value="Ald_DH/histidinol_DH"/>
</dbReference>
<comment type="caution">
    <text evidence="12">The sequence shown here is derived from an EMBL/GenBank/DDBJ whole genome shotgun (WGS) entry which is preliminary data.</text>
</comment>
<keyword evidence="4 10" id="KW-0560">Oxidoreductase</keyword>
<evidence type="ECO:0000256" key="5">
    <source>
        <dbReference type="ARBA" id="ARBA00023027"/>
    </source>
</evidence>
<dbReference type="NCBIfam" id="TIGR01236">
    <property type="entry name" value="D1pyr5carbox1"/>
    <property type="match status" value="1"/>
</dbReference>
<proteinExistence type="inferred from homology"/>
<evidence type="ECO:0000259" key="11">
    <source>
        <dbReference type="Pfam" id="PF00171"/>
    </source>
</evidence>
<dbReference type="FunFam" id="3.40.605.10:FF:000006">
    <property type="entry name" value="1-pyrroline-5-carboxylate dehydrogenase"/>
    <property type="match status" value="1"/>
</dbReference>
<dbReference type="CDD" id="cd07123">
    <property type="entry name" value="ALDH_F4-17_P5CDH"/>
    <property type="match status" value="1"/>
</dbReference>
<dbReference type="AlphaFoldDB" id="A0A7K1XUG3"/>
<feature type="active site" evidence="9">
    <location>
        <position position="294"/>
    </location>
</feature>
<dbReference type="InterPro" id="IPR029510">
    <property type="entry name" value="Ald_DH_CS_GLU"/>
</dbReference>
<name>A0A7K1XUG3_9SPHI</name>
<dbReference type="InterPro" id="IPR050485">
    <property type="entry name" value="Proline_metab_enzyme"/>
</dbReference>
<comment type="catalytic activity">
    <reaction evidence="8">
        <text>L-glutamate 5-semialdehyde + NAD(+) + H2O = L-glutamate + NADH + 2 H(+)</text>
        <dbReference type="Rhea" id="RHEA:30235"/>
        <dbReference type="ChEBI" id="CHEBI:15377"/>
        <dbReference type="ChEBI" id="CHEBI:15378"/>
        <dbReference type="ChEBI" id="CHEBI:29985"/>
        <dbReference type="ChEBI" id="CHEBI:57540"/>
        <dbReference type="ChEBI" id="CHEBI:57945"/>
        <dbReference type="ChEBI" id="CHEBI:58066"/>
        <dbReference type="EC" id="1.2.1.88"/>
    </reaction>
</comment>
<dbReference type="SUPFAM" id="SSF53720">
    <property type="entry name" value="ALDH-like"/>
    <property type="match status" value="1"/>
</dbReference>
<dbReference type="GO" id="GO:0003842">
    <property type="term" value="F:L-glutamate gamma-semialdehyde dehydrogenase activity"/>
    <property type="evidence" value="ECO:0007669"/>
    <property type="project" value="UniProtKB-EC"/>
</dbReference>
<organism evidence="12 13">
    <name type="scientific">Hufsiella ginkgonis</name>
    <dbReference type="NCBI Taxonomy" id="2695274"/>
    <lineage>
        <taxon>Bacteria</taxon>
        <taxon>Pseudomonadati</taxon>
        <taxon>Bacteroidota</taxon>
        <taxon>Sphingobacteriia</taxon>
        <taxon>Sphingobacteriales</taxon>
        <taxon>Sphingobacteriaceae</taxon>
        <taxon>Hufsiella</taxon>
    </lineage>
</organism>
<dbReference type="EC" id="1.2.1.88" evidence="3"/>
<evidence type="ECO:0000256" key="2">
    <source>
        <dbReference type="ARBA" id="ARBA00009986"/>
    </source>
</evidence>
<evidence type="ECO:0000256" key="4">
    <source>
        <dbReference type="ARBA" id="ARBA00023002"/>
    </source>
</evidence>
<gene>
    <name evidence="12" type="primary">pruA</name>
    <name evidence="12" type="ORF">GS398_05025</name>
</gene>
<evidence type="ECO:0000256" key="7">
    <source>
        <dbReference type="ARBA" id="ARBA00032259"/>
    </source>
</evidence>
<dbReference type="UniPathway" id="UPA00261">
    <property type="reaction ID" value="UER00374"/>
</dbReference>
<protein>
    <recommendedName>
        <fullName evidence="7">L-glutamate gamma-semialdehyde dehydrogenase</fullName>
        <ecNumber evidence="3">1.2.1.88</ecNumber>
    </recommendedName>
    <alternativeName>
        <fullName evidence="7">L-glutamate gamma-semialdehyde dehydrogenase</fullName>
    </alternativeName>
</protein>
<evidence type="ECO:0000256" key="1">
    <source>
        <dbReference type="ARBA" id="ARBA00004786"/>
    </source>
</evidence>
<dbReference type="RefSeq" id="WP_160905610.1">
    <property type="nucleotide sequence ID" value="NZ_WVHS01000001.1"/>
</dbReference>
<keyword evidence="6" id="KW-0642">Proline metabolism</keyword>
<evidence type="ECO:0000256" key="10">
    <source>
        <dbReference type="RuleBase" id="RU003345"/>
    </source>
</evidence>
<keyword evidence="13" id="KW-1185">Reference proteome</keyword>
<sequence>MIKGFFNVPAPVNEPVLNYGPGSKERALLKQALADARSQELDVPMYIGGKAVHTDKKSALRPPHDHQHVLGRYSQGDKTHVADAINAALAAKAAWENLSWEHRAAIFLKAADLIAGPYRYKLNAATMLGQSKNAYQAEIDSACEIIDFLRFNVKYMSEIYAQQPPVSPRGVWNRVEQRPLEGFVFALTPFNFTAIAGNLPTSAAMMGNVVVWKPANTQIYAANVLMEIFIEAGVPAGVINLVYVSGPDAGEVIFNHPDFAGIHFTGSTGVFQDIWKTIGNNIHKFKTYPRIVGETGGKDFILVHGSADADVSATAIVRGAFEYQGQKCSAASRVYVAASIWPAVKEKMLADLATFKMGPTEDLGNFINAVIDEKSFDKLAKYIDAAKQDAGVEIIAGGNYDKSTGYFIEPTVIVTQDPSYVTMCEELFGPVLSIYVYDDADFDGILKTIDETSIYALTGAVIAQDRYAIEQACHALRNAAGNFYINDKCTGAVVGQQPFGGARGSGTNDKAGSMINLLRWSSPRAIKETFDPPKDYRYPFLEE</sequence>
<dbReference type="GO" id="GO:0010133">
    <property type="term" value="P:L-proline catabolic process to L-glutamate"/>
    <property type="evidence" value="ECO:0007669"/>
    <property type="project" value="UniProtKB-UniPathway"/>
</dbReference>
<evidence type="ECO:0000256" key="9">
    <source>
        <dbReference type="PROSITE-ProRule" id="PRU10007"/>
    </source>
</evidence>